<gene>
    <name evidence="1" type="ORF">AK812_SmicGene47919</name>
</gene>
<dbReference type="Proteomes" id="UP000186817">
    <property type="component" value="Unassembled WGS sequence"/>
</dbReference>
<evidence type="ECO:0000313" key="1">
    <source>
        <dbReference type="EMBL" id="OLP73020.1"/>
    </source>
</evidence>
<sequence length="48" mass="5693">MAVELSLWRLNLNSMQLVHFPYEFGGTSLTKMAYEIKGEFHRGERLYK</sequence>
<proteinExistence type="predicted"/>
<keyword evidence="2" id="KW-1185">Reference proteome</keyword>
<reference evidence="1 2" key="1">
    <citation type="submission" date="2016-02" db="EMBL/GenBank/DDBJ databases">
        <title>Genome analysis of coral dinoflagellate symbionts highlights evolutionary adaptations to a symbiotic lifestyle.</title>
        <authorList>
            <person name="Aranda M."/>
            <person name="Li Y."/>
            <person name="Liew Y.J."/>
            <person name="Baumgarten S."/>
            <person name="Simakov O."/>
            <person name="Wilson M."/>
            <person name="Piel J."/>
            <person name="Ashoor H."/>
            <person name="Bougouffa S."/>
            <person name="Bajic V.B."/>
            <person name="Ryu T."/>
            <person name="Ravasi T."/>
            <person name="Bayer T."/>
            <person name="Micklem G."/>
            <person name="Kim H."/>
            <person name="Bhak J."/>
            <person name="Lajeunesse T.C."/>
            <person name="Voolstra C.R."/>
        </authorList>
    </citation>
    <scope>NUCLEOTIDE SEQUENCE [LARGE SCALE GENOMIC DNA]</scope>
    <source>
        <strain evidence="1 2">CCMP2467</strain>
    </source>
</reference>
<dbReference type="EMBL" id="LSRX01006655">
    <property type="protein sequence ID" value="OLP73020.1"/>
    <property type="molecule type" value="Genomic_DNA"/>
</dbReference>
<dbReference type="AlphaFoldDB" id="A0A1Q9BR41"/>
<feature type="non-terminal residue" evidence="1">
    <location>
        <position position="48"/>
    </location>
</feature>
<name>A0A1Q9BR41_SYMMI</name>
<organism evidence="1 2">
    <name type="scientific">Symbiodinium microadriaticum</name>
    <name type="common">Dinoflagellate</name>
    <name type="synonym">Zooxanthella microadriatica</name>
    <dbReference type="NCBI Taxonomy" id="2951"/>
    <lineage>
        <taxon>Eukaryota</taxon>
        <taxon>Sar</taxon>
        <taxon>Alveolata</taxon>
        <taxon>Dinophyceae</taxon>
        <taxon>Suessiales</taxon>
        <taxon>Symbiodiniaceae</taxon>
        <taxon>Symbiodinium</taxon>
    </lineage>
</organism>
<accession>A0A1Q9BR41</accession>
<comment type="caution">
    <text evidence="1">The sequence shown here is derived from an EMBL/GenBank/DDBJ whole genome shotgun (WGS) entry which is preliminary data.</text>
</comment>
<dbReference type="OrthoDB" id="10264738at2759"/>
<evidence type="ECO:0000313" key="2">
    <source>
        <dbReference type="Proteomes" id="UP000186817"/>
    </source>
</evidence>
<protein>
    <submittedName>
        <fullName evidence="1">Uncharacterized protein</fullName>
    </submittedName>
</protein>